<keyword evidence="1" id="KW-0472">Membrane</keyword>
<proteinExistence type="predicted"/>
<name>A0A4R1R6F9_9FIRM</name>
<sequence length="376" mass="42863">MSEVIDKNYAGTIVLKCTNCGGHLEVDKENDTAKCPFCGTSKLLIESDEVVIERIRSKTFKDVASEKIQANKELELTKLQLLNQEKIEKKLGKIRKSPLTVIIAIITIASFFAAIVAYQQKYLISAIFMGCQTLLFFVAWLMRMRVIKGAGMHLHSLSSMLAILLIIPFFMFIGVEHISYDTYVWPDNNLSAMLPKPQSNYGEIKRDTADEFNMMIGRVKEKDYNAYVEECIEKGFSLNNFRTESSYIAYNESGAELNISLSPRLKEMDISIAAHKEFYEYIWPGRGLSALLPEPVSKLGVINNETEDRFRITVAETSITEFNKYVNACIEAGFTEDMFKSEHDFYSKNLDGVKIEIEYNVNDIMEILVYIPQLLE</sequence>
<feature type="transmembrane region" description="Helical" evidence="1">
    <location>
        <begin position="154"/>
        <end position="175"/>
    </location>
</feature>
<feature type="transmembrane region" description="Helical" evidence="1">
    <location>
        <begin position="124"/>
        <end position="142"/>
    </location>
</feature>
<dbReference type="InterPro" id="IPR046526">
    <property type="entry name" value="DUF6591"/>
</dbReference>
<organism evidence="3 4">
    <name type="scientific">Kineothrix alysoides</name>
    <dbReference type="NCBI Taxonomy" id="1469948"/>
    <lineage>
        <taxon>Bacteria</taxon>
        <taxon>Bacillati</taxon>
        <taxon>Bacillota</taxon>
        <taxon>Clostridia</taxon>
        <taxon>Lachnospirales</taxon>
        <taxon>Lachnospiraceae</taxon>
        <taxon>Kineothrix</taxon>
    </lineage>
</organism>
<dbReference type="OrthoDB" id="1777375at2"/>
<dbReference type="AlphaFoldDB" id="A0A4R1R6F9"/>
<keyword evidence="1" id="KW-1133">Transmembrane helix</keyword>
<evidence type="ECO:0000313" key="4">
    <source>
        <dbReference type="Proteomes" id="UP000295718"/>
    </source>
</evidence>
<comment type="caution">
    <text evidence="3">The sequence shown here is derived from an EMBL/GenBank/DDBJ whole genome shotgun (WGS) entry which is preliminary data.</text>
</comment>
<dbReference type="RefSeq" id="WP_031391195.1">
    <property type="nucleotide sequence ID" value="NZ_JPNB01000002.1"/>
</dbReference>
<dbReference type="Gene3D" id="2.20.28.30">
    <property type="entry name" value="RNA polymerase ii, chain L"/>
    <property type="match status" value="1"/>
</dbReference>
<evidence type="ECO:0000259" key="2">
    <source>
        <dbReference type="Pfam" id="PF20234"/>
    </source>
</evidence>
<evidence type="ECO:0000256" key="1">
    <source>
        <dbReference type="SAM" id="Phobius"/>
    </source>
</evidence>
<reference evidence="3 4" key="1">
    <citation type="submission" date="2019-03" db="EMBL/GenBank/DDBJ databases">
        <title>Genomic Encyclopedia of Type Strains, Phase IV (KMG-IV): sequencing the most valuable type-strain genomes for metagenomic binning, comparative biology and taxonomic classification.</title>
        <authorList>
            <person name="Goeker M."/>
        </authorList>
    </citation>
    <scope>NUCLEOTIDE SEQUENCE [LARGE SCALE GENOMIC DNA]</scope>
    <source>
        <strain evidence="3 4">DSM 100556</strain>
    </source>
</reference>
<evidence type="ECO:0000313" key="3">
    <source>
        <dbReference type="EMBL" id="TCL61155.1"/>
    </source>
</evidence>
<protein>
    <recommendedName>
        <fullName evidence="2">DUF6591 domain-containing protein</fullName>
    </recommendedName>
</protein>
<dbReference type="EMBL" id="SLUO01000001">
    <property type="protein sequence ID" value="TCL61155.1"/>
    <property type="molecule type" value="Genomic_DNA"/>
</dbReference>
<gene>
    <name evidence="3" type="ORF">EDD76_101252</name>
</gene>
<feature type="domain" description="DUF6591" evidence="2">
    <location>
        <begin position="280"/>
        <end position="372"/>
    </location>
</feature>
<keyword evidence="1" id="KW-0812">Transmembrane</keyword>
<dbReference type="Pfam" id="PF20234">
    <property type="entry name" value="DUF6591"/>
    <property type="match status" value="2"/>
</dbReference>
<dbReference type="Proteomes" id="UP000295718">
    <property type="component" value="Unassembled WGS sequence"/>
</dbReference>
<dbReference type="STRING" id="1469948.GCA_000732725_02517"/>
<feature type="transmembrane region" description="Helical" evidence="1">
    <location>
        <begin position="99"/>
        <end position="118"/>
    </location>
</feature>
<accession>A0A4R1R6F9</accession>
<feature type="domain" description="DUF6591" evidence="2">
    <location>
        <begin position="181"/>
        <end position="275"/>
    </location>
</feature>
<keyword evidence="4" id="KW-1185">Reference proteome</keyword>